<comment type="subcellular location">
    <subcellularLocation>
        <location evidence="1">Cell membrane</location>
        <topology evidence="1">Peripheral membrane protein</topology>
    </subcellularLocation>
</comment>
<evidence type="ECO:0000256" key="2">
    <source>
        <dbReference type="ARBA" id="ARBA00022448"/>
    </source>
</evidence>
<keyword evidence="5 8" id="KW-0067">ATP-binding</keyword>
<keyword evidence="4" id="KW-0547">Nucleotide-binding</keyword>
<protein>
    <submittedName>
        <fullName evidence="8">Amino acid ABC transporter ATP-binding protein</fullName>
    </submittedName>
</protein>
<dbReference type="PANTHER" id="PTHR43166">
    <property type="entry name" value="AMINO ACID IMPORT ATP-BINDING PROTEIN"/>
    <property type="match status" value="1"/>
</dbReference>
<dbReference type="PANTHER" id="PTHR43166:SF35">
    <property type="entry name" value="L-CYSTINE IMPORT ATP-BINDING PROTEIN TCYN"/>
    <property type="match status" value="1"/>
</dbReference>
<evidence type="ECO:0000256" key="1">
    <source>
        <dbReference type="ARBA" id="ARBA00004202"/>
    </source>
</evidence>
<evidence type="ECO:0000256" key="3">
    <source>
        <dbReference type="ARBA" id="ARBA00022475"/>
    </source>
</evidence>
<dbReference type="Gene3D" id="3.40.50.300">
    <property type="entry name" value="P-loop containing nucleotide triphosphate hydrolases"/>
    <property type="match status" value="1"/>
</dbReference>
<evidence type="ECO:0000313" key="8">
    <source>
        <dbReference type="EMBL" id="PNL91126.1"/>
    </source>
</evidence>
<dbReference type="CDD" id="cd03262">
    <property type="entry name" value="ABC_HisP_GlnQ"/>
    <property type="match status" value="1"/>
</dbReference>
<dbReference type="SUPFAM" id="SSF52540">
    <property type="entry name" value="P-loop containing nucleoside triphosphate hydrolases"/>
    <property type="match status" value="1"/>
</dbReference>
<evidence type="ECO:0000256" key="5">
    <source>
        <dbReference type="ARBA" id="ARBA00022840"/>
    </source>
</evidence>
<feature type="domain" description="ABC transporter" evidence="7">
    <location>
        <begin position="10"/>
        <end position="248"/>
    </location>
</feature>
<dbReference type="AlphaFoldDB" id="A0A2J9PLE4"/>
<evidence type="ECO:0000259" key="7">
    <source>
        <dbReference type="PROSITE" id="PS50893"/>
    </source>
</evidence>
<keyword evidence="2" id="KW-0813">Transport</keyword>
<dbReference type="GO" id="GO:0015424">
    <property type="term" value="F:ABC-type amino acid transporter activity"/>
    <property type="evidence" value="ECO:0007669"/>
    <property type="project" value="InterPro"/>
</dbReference>
<dbReference type="PIRSF" id="PIRSF039085">
    <property type="entry name" value="ABC_ATPase_HisP"/>
    <property type="match status" value="1"/>
</dbReference>
<dbReference type="GO" id="GO:0005886">
    <property type="term" value="C:plasma membrane"/>
    <property type="evidence" value="ECO:0007669"/>
    <property type="project" value="UniProtKB-SubCell"/>
</dbReference>
<keyword evidence="3" id="KW-1003">Cell membrane</keyword>
<sequence>MTNNNSNNMIEIEHLQKDFSGTQVLKDISFEVAAGEVVAIIGPSGSGKSTLLRCLNYLEEPNGGVIRIGDVAVDTKKATKKTVAELRKQTSMVFQHYNLFKNKTVLENVTYALEVAQGFSKDAAKEKGLALLEKVGLADKADKYPVTLSGGQQQRVGIARAVAVNPKVILFDEPTSSLDPEWVAEVLQVISDIARDEQATMIIVTHEMNFAKEVADKVVFMSDGYIVESGEPEAVLENPQHERTIQFLQRNAVRIGG</sequence>
<dbReference type="SMART" id="SM00382">
    <property type="entry name" value="AAA"/>
    <property type="match status" value="1"/>
</dbReference>
<dbReference type="EMBL" id="NBTM02000001">
    <property type="protein sequence ID" value="PNL91126.1"/>
    <property type="molecule type" value="Genomic_DNA"/>
</dbReference>
<evidence type="ECO:0000256" key="4">
    <source>
        <dbReference type="ARBA" id="ARBA00022741"/>
    </source>
</evidence>
<comment type="caution">
    <text evidence="8">The sequence shown here is derived from an EMBL/GenBank/DDBJ whole genome shotgun (WGS) entry which is preliminary data.</text>
</comment>
<dbReference type="InterPro" id="IPR030679">
    <property type="entry name" value="ABC_ATPase_HisP-typ"/>
</dbReference>
<dbReference type="InterPro" id="IPR050086">
    <property type="entry name" value="MetN_ABC_transporter-like"/>
</dbReference>
<accession>A0A2J9PLE4</accession>
<dbReference type="PROSITE" id="PS50893">
    <property type="entry name" value="ABC_TRANSPORTER_2"/>
    <property type="match status" value="1"/>
</dbReference>
<gene>
    <name evidence="8" type="ORF">A6J77_002305</name>
</gene>
<reference evidence="9" key="1">
    <citation type="submission" date="2017-12" db="EMBL/GenBank/DDBJ databases">
        <title>FDA dAtabase for Regulatory Grade micrObial Sequences (FDA-ARGOS): Supporting development and validation of Infectious Disease Dx tests.</title>
        <authorList>
            <person name="Hoffmann M."/>
            <person name="Allard M."/>
            <person name="Evans P."/>
            <person name="Brown E."/>
            <person name="Tallon L."/>
            <person name="Sadzewicz L."/>
            <person name="Sengamalay N."/>
            <person name="Ott S."/>
            <person name="Godinez A."/>
            <person name="Nagaraj S."/>
            <person name="Vavikolanu K."/>
            <person name="Aluvathingal J."/>
            <person name="Nadendla S."/>
            <person name="Sichtig H."/>
        </authorList>
    </citation>
    <scope>NUCLEOTIDE SEQUENCE [LARGE SCALE GENOMIC DNA]</scope>
    <source>
        <strain evidence="9">FDAARGOS_249</strain>
    </source>
</reference>
<evidence type="ECO:0000256" key="6">
    <source>
        <dbReference type="ARBA" id="ARBA00023136"/>
    </source>
</evidence>
<dbReference type="InterPro" id="IPR003439">
    <property type="entry name" value="ABC_transporter-like_ATP-bd"/>
</dbReference>
<dbReference type="InterPro" id="IPR027417">
    <property type="entry name" value="P-loop_NTPase"/>
</dbReference>
<dbReference type="GO" id="GO:0005524">
    <property type="term" value="F:ATP binding"/>
    <property type="evidence" value="ECO:0007669"/>
    <property type="project" value="UniProtKB-KW"/>
</dbReference>
<organism evidence="8 9">
    <name type="scientific">Aerococcus viridans</name>
    <dbReference type="NCBI Taxonomy" id="1377"/>
    <lineage>
        <taxon>Bacteria</taxon>
        <taxon>Bacillati</taxon>
        <taxon>Bacillota</taxon>
        <taxon>Bacilli</taxon>
        <taxon>Lactobacillales</taxon>
        <taxon>Aerococcaceae</taxon>
        <taxon>Aerococcus</taxon>
    </lineage>
</organism>
<dbReference type="Proteomes" id="UP000192813">
    <property type="component" value="Unassembled WGS sequence"/>
</dbReference>
<dbReference type="InterPro" id="IPR003593">
    <property type="entry name" value="AAA+_ATPase"/>
</dbReference>
<name>A0A2J9PLE4_9LACT</name>
<dbReference type="PROSITE" id="PS00211">
    <property type="entry name" value="ABC_TRANSPORTER_1"/>
    <property type="match status" value="1"/>
</dbReference>
<dbReference type="InterPro" id="IPR017871">
    <property type="entry name" value="ABC_transporter-like_CS"/>
</dbReference>
<evidence type="ECO:0000313" key="9">
    <source>
        <dbReference type="Proteomes" id="UP000192813"/>
    </source>
</evidence>
<keyword evidence="6" id="KW-0472">Membrane</keyword>
<dbReference type="GO" id="GO:0016887">
    <property type="term" value="F:ATP hydrolysis activity"/>
    <property type="evidence" value="ECO:0007669"/>
    <property type="project" value="InterPro"/>
</dbReference>
<dbReference type="Pfam" id="PF00005">
    <property type="entry name" value="ABC_tran"/>
    <property type="match status" value="1"/>
</dbReference>
<proteinExistence type="predicted"/>